<accession>F9VS01</accession>
<dbReference type="Proteomes" id="UP000003558">
    <property type="component" value="Unassembled WGS sequence"/>
</dbReference>
<comment type="caution">
    <text evidence="2">The sequence shown here is derived from an EMBL/GenBank/DDBJ whole genome shotgun (WGS) entry which is preliminary data.</text>
</comment>
<feature type="region of interest" description="Disordered" evidence="1">
    <location>
        <begin position="1"/>
        <end position="24"/>
    </location>
</feature>
<reference evidence="2 3" key="1">
    <citation type="submission" date="2011-05" db="EMBL/GenBank/DDBJ databases">
        <title>Whole genome shotgun sequence of Gordonia alkanivorans NBRC 16433.</title>
        <authorList>
            <person name="Hosoyama A."/>
            <person name="Nakamura S."/>
            <person name="Takarada H."/>
            <person name="Tsuchikane K."/>
            <person name="Yamazaki S."/>
            <person name="Fujita N."/>
        </authorList>
    </citation>
    <scope>NUCLEOTIDE SEQUENCE [LARGE SCALE GENOMIC DNA]</scope>
    <source>
        <strain evidence="2 3">NBRC 16433</strain>
    </source>
</reference>
<dbReference type="eggNOG" id="COG5479">
    <property type="taxonomic scope" value="Bacteria"/>
</dbReference>
<dbReference type="Pfam" id="PF08310">
    <property type="entry name" value="LGFP"/>
    <property type="match status" value="2"/>
</dbReference>
<dbReference type="InterPro" id="IPR013207">
    <property type="entry name" value="LGFP"/>
</dbReference>
<gene>
    <name evidence="2" type="ORF">GOALK_029_00450</name>
</gene>
<dbReference type="STRING" id="1027371.GOALK_029_00450"/>
<evidence type="ECO:0000313" key="2">
    <source>
        <dbReference type="EMBL" id="GAA11390.1"/>
    </source>
</evidence>
<protein>
    <submittedName>
        <fullName evidence="2">Putative lysozyme</fullName>
    </submittedName>
</protein>
<proteinExistence type="predicted"/>
<dbReference type="EMBL" id="BACI01000029">
    <property type="protein sequence ID" value="GAA11390.1"/>
    <property type="molecule type" value="Genomic_DNA"/>
</dbReference>
<name>F9VS01_9ACTN</name>
<sequence>MITPMSGLSSLIRRASRDTRPAAGRNRSRFASVGLAILATAMSLVVLAPNAQADRVINGIVVGGKIEEAYSKTGGFWKWGAPTGPERASAKRGRYQTFSRDVSFYWHPTVDAGTAHQVGGAIRTRWQKIGAERGALGFPTTNEYKSGKGRTSDFQGGTITWSKNGGAQIVWGGILQKWRAQGAAKGYYGVPLGGEYRIGSRFAQDFQNGTIFWP</sequence>
<dbReference type="AlphaFoldDB" id="F9VS01"/>
<evidence type="ECO:0000256" key="1">
    <source>
        <dbReference type="SAM" id="MobiDB-lite"/>
    </source>
</evidence>
<evidence type="ECO:0000313" key="3">
    <source>
        <dbReference type="Proteomes" id="UP000003558"/>
    </source>
</evidence>
<organism evidence="2 3">
    <name type="scientific">Gordonia alkanivorans NBRC 16433</name>
    <dbReference type="NCBI Taxonomy" id="1027371"/>
    <lineage>
        <taxon>Bacteria</taxon>
        <taxon>Bacillati</taxon>
        <taxon>Actinomycetota</taxon>
        <taxon>Actinomycetes</taxon>
        <taxon>Mycobacteriales</taxon>
        <taxon>Gordoniaceae</taxon>
        <taxon>Gordonia</taxon>
    </lineage>
</organism>